<dbReference type="EMBL" id="VGLS01000275">
    <property type="protein sequence ID" value="MBM3224193.1"/>
    <property type="molecule type" value="Genomic_DNA"/>
</dbReference>
<feature type="domain" description="PilY1 beta-propeller" evidence="3">
    <location>
        <begin position="331"/>
        <end position="692"/>
    </location>
</feature>
<accession>A0A937VZT1</accession>
<evidence type="ECO:0000256" key="1">
    <source>
        <dbReference type="ARBA" id="ARBA00022723"/>
    </source>
</evidence>
<organism evidence="4 5">
    <name type="scientific">Tectimicrobiota bacterium</name>
    <dbReference type="NCBI Taxonomy" id="2528274"/>
    <lineage>
        <taxon>Bacteria</taxon>
        <taxon>Pseudomonadati</taxon>
        <taxon>Nitrospinota/Tectimicrobiota group</taxon>
        <taxon>Candidatus Tectimicrobiota</taxon>
    </lineage>
</organism>
<dbReference type="AlphaFoldDB" id="A0A937VZT1"/>
<reference evidence="4" key="1">
    <citation type="submission" date="2019-03" db="EMBL/GenBank/DDBJ databases">
        <title>Lake Tanganyika Metagenome-Assembled Genomes (MAGs).</title>
        <authorList>
            <person name="Tran P."/>
        </authorList>
    </citation>
    <scope>NUCLEOTIDE SEQUENCE</scope>
    <source>
        <strain evidence="4">K_DeepCast_65m_m2_066</strain>
    </source>
</reference>
<dbReference type="GO" id="GO:0046872">
    <property type="term" value="F:metal ion binding"/>
    <property type="evidence" value="ECO:0007669"/>
    <property type="project" value="UniProtKB-KW"/>
</dbReference>
<evidence type="ECO:0000256" key="2">
    <source>
        <dbReference type="ARBA" id="ARBA00022837"/>
    </source>
</evidence>
<evidence type="ECO:0000313" key="4">
    <source>
        <dbReference type="EMBL" id="MBM3224193.1"/>
    </source>
</evidence>
<gene>
    <name evidence="4" type="ORF">FJZ47_10365</name>
</gene>
<dbReference type="Proteomes" id="UP000712673">
    <property type="component" value="Unassembled WGS sequence"/>
</dbReference>
<sequence>LYSIQSNNGTPLRTRLNTIGQYFECLAGRTLFPTDCPALPEPDGGACQQNFVIFATDGFDNGGSPDIGNTDGDGNTRFDGGAHADTFSSTLADVAMRYYERDLQTSLPNNVPVTPGIDEANHQHLVTYTISFGLNGLLSSNPPNRTTPFTWPDPSRNDAAKIDDLRHAAYNGRGLFLSAADPGGLQDALKAAFQDIADRTSSAASVALNSGSRNANSRVYQARFNSGDWSGQLLSFPITVEGALEVPEWDAGAVLDGQHFDTGRTMLTYKPSTKTGIPFRWNSLDPAQQTALHINVSGTNDSLGMARLNYLRGSRADEGQGNRFRVRLHMLGDLVNSDPFFVGSPPFSDSIGTGYETFRNLYANRLPIVMVGSNDGYLHVVDATTGREILAYLPSFLMSQMPRLTSPTYVHRYYVDGSPTAGDVYIDKTHTGQPQWRTVMVGGLRSGGQGYYALDITDPSRFSEANAPELVLWEFTDAEDADLGFSFSQPSIVRMANGRWAAVFGNGYNSSVADGSASTTGRAMLFIVFLDGGANGIWTLGTDYIKLDTGVGEVATPNGLATPTPVDTNGDLTIEYVVAGDLRGNVWTFDVRSPSPSEWKVLYADPAGAPRPLFTARDAAGNPQPITTRPEVGEHPTGLGGFVVYVGTGKYLEVGDNSLVGATTQTFYGIWDKADGVLPSISRTNLLQQSVITEVTAASARLRVTTDGTVNWNTQRGFYLDLPTSGERQVSDSLLRNGRIIFTTLIPDPQVCSFGGTSFLMELDAKSGGRLKDPPFDLNADKKFDTLDKVNIAGSPTPVAPSGIASTEGILPSPTILSSETDGVLTELKYNSGSSGGVFVTTENPGEAARGRQAWRQLF</sequence>
<dbReference type="InterPro" id="IPR008707">
    <property type="entry name" value="B-propeller_PilY1"/>
</dbReference>
<protein>
    <submittedName>
        <fullName evidence="4">Pilus assembly protein PilY</fullName>
    </submittedName>
</protein>
<feature type="non-terminal residue" evidence="4">
    <location>
        <position position="1"/>
    </location>
</feature>
<dbReference type="Pfam" id="PF05567">
    <property type="entry name" value="T4P_PilY1"/>
    <property type="match status" value="1"/>
</dbReference>
<comment type="caution">
    <text evidence="4">The sequence shown here is derived from an EMBL/GenBank/DDBJ whole genome shotgun (WGS) entry which is preliminary data.</text>
</comment>
<proteinExistence type="predicted"/>
<evidence type="ECO:0000313" key="5">
    <source>
        <dbReference type="Proteomes" id="UP000712673"/>
    </source>
</evidence>
<keyword evidence="2" id="KW-0106">Calcium</keyword>
<name>A0A937VZT1_UNCTE</name>
<keyword evidence="1" id="KW-0479">Metal-binding</keyword>
<evidence type="ECO:0000259" key="3">
    <source>
        <dbReference type="Pfam" id="PF05567"/>
    </source>
</evidence>